<dbReference type="GO" id="GO:0016740">
    <property type="term" value="F:transferase activity"/>
    <property type="evidence" value="ECO:0007669"/>
    <property type="project" value="UniProtKB-KW"/>
</dbReference>
<evidence type="ECO:0000259" key="1">
    <source>
        <dbReference type="Pfam" id="PF00814"/>
    </source>
</evidence>
<dbReference type="Pfam" id="PF00814">
    <property type="entry name" value="TsaD"/>
    <property type="match status" value="1"/>
</dbReference>
<accession>A0A4Y9ER91</accession>
<proteinExistence type="predicted"/>
<protein>
    <submittedName>
        <fullName evidence="2">tRNA (Adenosine(37)-N6)-threonylcarbamoyltransferase complex dimerization subunit type 1 TsaB</fullName>
    </submittedName>
</protein>
<name>A0A4Y9ER91_9SPHN</name>
<dbReference type="EMBL" id="SIHO01000001">
    <property type="protein sequence ID" value="TFU05723.1"/>
    <property type="molecule type" value="Genomic_DNA"/>
</dbReference>
<dbReference type="GO" id="GO:0002949">
    <property type="term" value="P:tRNA threonylcarbamoyladenosine modification"/>
    <property type="evidence" value="ECO:0007669"/>
    <property type="project" value="InterPro"/>
</dbReference>
<dbReference type="InterPro" id="IPR043129">
    <property type="entry name" value="ATPase_NBD"/>
</dbReference>
<dbReference type="NCBIfam" id="TIGR03725">
    <property type="entry name" value="T6A_YeaZ"/>
    <property type="match status" value="1"/>
</dbReference>
<dbReference type="OrthoDB" id="9809995at2"/>
<keyword evidence="3" id="KW-1185">Reference proteome</keyword>
<sequence>MLLCMDTALAGLSVALCDGDRIVAEHHVLIGRGHAESVIPVVADVMARAGVDVPDAIVVDIGPGSFTGLRIGIAAARALGLAWGVPVHGMRATDLVAAAAFADAPDCDRLAVVLDAGRGQLYVQHFERGQPAGDIVALSPPDATRACAGIAVAGPGAPMLGDARILSDAWPRAADARLLTPAARALTPTPLYVRAPDAVAPAMLLS</sequence>
<dbReference type="AlphaFoldDB" id="A0A4Y9ER91"/>
<comment type="caution">
    <text evidence="2">The sequence shown here is derived from an EMBL/GenBank/DDBJ whole genome shotgun (WGS) entry which is preliminary data.</text>
</comment>
<dbReference type="InterPro" id="IPR022496">
    <property type="entry name" value="T6A_TsaB"/>
</dbReference>
<dbReference type="InterPro" id="IPR000905">
    <property type="entry name" value="Gcp-like_dom"/>
</dbReference>
<evidence type="ECO:0000313" key="3">
    <source>
        <dbReference type="Proteomes" id="UP000297737"/>
    </source>
</evidence>
<feature type="domain" description="Gcp-like" evidence="1">
    <location>
        <begin position="31"/>
        <end position="137"/>
    </location>
</feature>
<dbReference type="SUPFAM" id="SSF53067">
    <property type="entry name" value="Actin-like ATPase domain"/>
    <property type="match status" value="1"/>
</dbReference>
<dbReference type="Gene3D" id="3.30.420.40">
    <property type="match status" value="2"/>
</dbReference>
<dbReference type="Proteomes" id="UP000297737">
    <property type="component" value="Unassembled WGS sequence"/>
</dbReference>
<gene>
    <name evidence="2" type="primary">tsaB</name>
    <name evidence="2" type="ORF">EUV02_01455</name>
</gene>
<organism evidence="2 3">
    <name type="scientific">Glacieibacterium arshaanense</name>
    <dbReference type="NCBI Taxonomy" id="2511025"/>
    <lineage>
        <taxon>Bacteria</taxon>
        <taxon>Pseudomonadati</taxon>
        <taxon>Pseudomonadota</taxon>
        <taxon>Alphaproteobacteria</taxon>
        <taxon>Sphingomonadales</taxon>
        <taxon>Sphingosinicellaceae</taxon>
        <taxon>Glacieibacterium</taxon>
    </lineage>
</organism>
<evidence type="ECO:0000313" key="2">
    <source>
        <dbReference type="EMBL" id="TFU05723.1"/>
    </source>
</evidence>
<keyword evidence="2" id="KW-0808">Transferase</keyword>
<reference evidence="2 3" key="1">
    <citation type="submission" date="2019-02" db="EMBL/GenBank/DDBJ databases">
        <title>Polymorphobacter sp. isolated from the lake at the Tibet of China.</title>
        <authorList>
            <person name="Li A."/>
        </authorList>
    </citation>
    <scope>NUCLEOTIDE SEQUENCE [LARGE SCALE GENOMIC DNA]</scope>
    <source>
        <strain evidence="2 3">DJ1R-1</strain>
    </source>
</reference>